<name>A0ABU2X2V3_9ACTN</name>
<proteinExistence type="predicted"/>
<sequence>MAEKLLEDARRWGKRAIVTTGVALTAIVATGTAAHAATTHQYARYGNQTKIYGEAWFNSGACCIPERNAFTVKDSSSDGTRIKVYWSGARTGNYTLPVEGAGQERTFSIETSNVSRAVIHWKVCTLVSGGVEWCNPLMNDYID</sequence>
<dbReference type="RefSeq" id="WP_311413450.1">
    <property type="nucleotide sequence ID" value="NZ_JAVRFL010000027.1"/>
</dbReference>
<evidence type="ECO:0000313" key="1">
    <source>
        <dbReference type="EMBL" id="MDT0531592.1"/>
    </source>
</evidence>
<keyword evidence="2" id="KW-1185">Reference proteome</keyword>
<comment type="caution">
    <text evidence="1">The sequence shown here is derived from an EMBL/GenBank/DDBJ whole genome shotgun (WGS) entry which is preliminary data.</text>
</comment>
<reference evidence="1" key="1">
    <citation type="submission" date="2023-09" db="EMBL/GenBank/DDBJ databases">
        <title>30 novel species of actinomycetes from the DSMZ collection.</title>
        <authorList>
            <person name="Nouioui I."/>
        </authorList>
    </citation>
    <scope>NUCLEOTIDE SEQUENCE</scope>
    <source>
        <strain evidence="1">DSM 115977</strain>
    </source>
</reference>
<dbReference type="Proteomes" id="UP001180973">
    <property type="component" value="Unassembled WGS sequence"/>
</dbReference>
<organism evidence="1 2">
    <name type="scientific">Micromonospora reichwaldensis</name>
    <dbReference type="NCBI Taxonomy" id="3075516"/>
    <lineage>
        <taxon>Bacteria</taxon>
        <taxon>Bacillati</taxon>
        <taxon>Actinomycetota</taxon>
        <taxon>Actinomycetes</taxon>
        <taxon>Micromonosporales</taxon>
        <taxon>Micromonosporaceae</taxon>
        <taxon>Micromonospora</taxon>
    </lineage>
</organism>
<evidence type="ECO:0000313" key="2">
    <source>
        <dbReference type="Proteomes" id="UP001180973"/>
    </source>
</evidence>
<gene>
    <name evidence="1" type="ORF">RM555_21625</name>
</gene>
<protein>
    <recommendedName>
        <fullName evidence="3">Secreted protein</fullName>
    </recommendedName>
</protein>
<dbReference type="EMBL" id="JAVRFL010000027">
    <property type="protein sequence ID" value="MDT0531592.1"/>
    <property type="molecule type" value="Genomic_DNA"/>
</dbReference>
<accession>A0ABU2X2V3</accession>
<evidence type="ECO:0008006" key="3">
    <source>
        <dbReference type="Google" id="ProtNLM"/>
    </source>
</evidence>